<feature type="transmembrane region" description="Helical" evidence="1">
    <location>
        <begin position="34"/>
        <end position="51"/>
    </location>
</feature>
<dbReference type="Proteomes" id="UP001212326">
    <property type="component" value="Plasmid punmamed1"/>
</dbReference>
<sequence>MASTPWRRETPRAESITRARTGLTHDLRGRQRRYLTAMLVRTACVVTMAATWHRWPVVAACALVGAALIPYVAVVVAQAHWRQQRGPRHAVSWVQAREEPTPRVVLEPTLILPPEGDTDRGTAA</sequence>
<gene>
    <name evidence="2" type="ORF">O1G22_43475</name>
</gene>
<dbReference type="InterPro" id="IPR021449">
    <property type="entry name" value="DUF3099"/>
</dbReference>
<name>A0ABY7PIQ5_9ACTN</name>
<accession>A0ABY7PIQ5</accession>
<evidence type="ECO:0000313" key="3">
    <source>
        <dbReference type="Proteomes" id="UP001212326"/>
    </source>
</evidence>
<reference evidence="2 3" key="1">
    <citation type="submission" date="2022-12" db="EMBL/GenBank/DDBJ databases">
        <title>HUAS 2-6.</title>
        <authorList>
            <person name="Mo P."/>
        </authorList>
    </citation>
    <scope>NUCLEOTIDE SEQUENCE [LARGE SCALE GENOMIC DNA]</scope>
    <source>
        <strain evidence="2 3">HUAS 2-6</strain>
        <plasmid evidence="2 3">punmamed1</plasmid>
    </source>
</reference>
<geneLocation type="plasmid" evidence="2 3">
    <name>punmamed1</name>
</geneLocation>
<protein>
    <submittedName>
        <fullName evidence="2">DUF3099 domain-containing protein</fullName>
    </submittedName>
</protein>
<dbReference type="Pfam" id="PF11298">
    <property type="entry name" value="DUF3099"/>
    <property type="match status" value="1"/>
</dbReference>
<keyword evidence="3" id="KW-1185">Reference proteome</keyword>
<feature type="transmembrane region" description="Helical" evidence="1">
    <location>
        <begin position="57"/>
        <end position="79"/>
    </location>
</feature>
<keyword evidence="1" id="KW-0472">Membrane</keyword>
<dbReference type="RefSeq" id="WP_270086787.1">
    <property type="nucleotide sequence ID" value="NZ_CP115301.1"/>
</dbReference>
<organism evidence="2 3">
    <name type="scientific">Streptomyces camelliae</name>
    <dbReference type="NCBI Taxonomy" id="3004093"/>
    <lineage>
        <taxon>Bacteria</taxon>
        <taxon>Bacillati</taxon>
        <taxon>Actinomycetota</taxon>
        <taxon>Actinomycetes</taxon>
        <taxon>Kitasatosporales</taxon>
        <taxon>Streptomycetaceae</taxon>
        <taxon>Streptomyces</taxon>
    </lineage>
</organism>
<proteinExistence type="predicted"/>
<keyword evidence="1" id="KW-1133">Transmembrane helix</keyword>
<evidence type="ECO:0000313" key="2">
    <source>
        <dbReference type="EMBL" id="WBO69610.1"/>
    </source>
</evidence>
<keyword evidence="1" id="KW-0812">Transmembrane</keyword>
<evidence type="ECO:0000256" key="1">
    <source>
        <dbReference type="SAM" id="Phobius"/>
    </source>
</evidence>
<keyword evidence="2" id="KW-0614">Plasmid</keyword>
<dbReference type="EMBL" id="CP115301">
    <property type="protein sequence ID" value="WBO69610.1"/>
    <property type="molecule type" value="Genomic_DNA"/>
</dbReference>